<dbReference type="InterPro" id="IPR003593">
    <property type="entry name" value="AAA+_ATPase"/>
</dbReference>
<evidence type="ECO:0000259" key="5">
    <source>
        <dbReference type="PROSITE" id="PS50045"/>
    </source>
</evidence>
<name>A0ABS2SXN5_9BACI</name>
<feature type="domain" description="Sigma-54 factor interaction" evidence="5">
    <location>
        <begin position="343"/>
        <end position="573"/>
    </location>
</feature>
<accession>A0ABS2SXN5</accession>
<evidence type="ECO:0000256" key="4">
    <source>
        <dbReference type="ARBA" id="ARBA00023163"/>
    </source>
</evidence>
<keyword evidence="3" id="KW-0805">Transcription regulation</keyword>
<dbReference type="InterPro" id="IPR058031">
    <property type="entry name" value="AAA_lid_NorR"/>
</dbReference>
<keyword evidence="8" id="KW-1185">Reference proteome</keyword>
<dbReference type="InterPro" id="IPR025662">
    <property type="entry name" value="Sigma_54_int_dom_ATP-bd_1"/>
</dbReference>
<dbReference type="PROSITE" id="PS00688">
    <property type="entry name" value="SIGMA54_INTERACT_3"/>
    <property type="match status" value="1"/>
</dbReference>
<evidence type="ECO:0000259" key="6">
    <source>
        <dbReference type="PROSITE" id="PS50112"/>
    </source>
</evidence>
<dbReference type="EMBL" id="JAFBCV010000013">
    <property type="protein sequence ID" value="MBM7840287.1"/>
    <property type="molecule type" value="Genomic_DNA"/>
</dbReference>
<dbReference type="InterPro" id="IPR002078">
    <property type="entry name" value="Sigma_54_int"/>
</dbReference>
<dbReference type="SMART" id="SM00382">
    <property type="entry name" value="AAA"/>
    <property type="match status" value="1"/>
</dbReference>
<dbReference type="Gene3D" id="1.10.8.60">
    <property type="match status" value="1"/>
</dbReference>
<dbReference type="PROSITE" id="PS50045">
    <property type="entry name" value="SIGMA54_INTERACT_4"/>
    <property type="match status" value="1"/>
</dbReference>
<dbReference type="InterPro" id="IPR025944">
    <property type="entry name" value="Sigma_54_int_dom_CS"/>
</dbReference>
<dbReference type="InterPro" id="IPR013767">
    <property type="entry name" value="PAS_fold"/>
</dbReference>
<dbReference type="RefSeq" id="WP_239586805.1">
    <property type="nucleotide sequence ID" value="NZ_JAFBCV010000013.1"/>
</dbReference>
<dbReference type="Pfam" id="PF00989">
    <property type="entry name" value="PAS"/>
    <property type="match status" value="1"/>
</dbReference>
<evidence type="ECO:0000256" key="3">
    <source>
        <dbReference type="ARBA" id="ARBA00023015"/>
    </source>
</evidence>
<dbReference type="SUPFAM" id="SSF52540">
    <property type="entry name" value="P-loop containing nucleoside triphosphate hydrolases"/>
    <property type="match status" value="1"/>
</dbReference>
<proteinExistence type="predicted"/>
<dbReference type="PRINTS" id="PR01590">
    <property type="entry name" value="HTHFIS"/>
</dbReference>
<dbReference type="NCBIfam" id="TIGR00229">
    <property type="entry name" value="sensory_box"/>
    <property type="match status" value="1"/>
</dbReference>
<reference evidence="7" key="1">
    <citation type="submission" date="2021-01" db="EMBL/GenBank/DDBJ databases">
        <title>Genomic Encyclopedia of Type Strains, Phase IV (KMG-IV): sequencing the most valuable type-strain genomes for metagenomic binning, comparative biology and taxonomic classification.</title>
        <authorList>
            <person name="Goeker M."/>
        </authorList>
    </citation>
    <scope>NUCLEOTIDE SEQUENCE</scope>
    <source>
        <strain evidence="7">DSM 21943</strain>
    </source>
</reference>
<sequence length="656" mass="72828">MKRALFICEQEDGIPLLTCLNHMKVFTIIGVQTNNLKLKELAESYQFPVNQFHYDEKHIDLIISNNVVDRLAMERMTLPEAWALVIATIDKQFLMQKAVAALDDGLIIVQADSKVQYMNGAAAQMADVDSRTSFGEPIQQLLPSSGLPRVIKTEQAEYNQLQTFANGTTIVTTRIPLTHNGTCTGAVAIFKDVTEATQMAEQITDLRSIQKMLEAIIHSSNDAISVVDELGTGLLINPAYTKMTGLLPEEIVGKPATTDISEGESIHMQVLQTKRPVRGARLKLGPKKRDVIVNVAPIIVDHALKGSVGVIHDVSELNDLLSQLRKAKKKLASLEASYSFKDIIGASDGIKLAIEQAKLGANTSLPILLLGETGTGKELFAHAIHNESTRRKEPFVRVNCAALTETLLESELFGYEQGAFSGALRTGKKGLFEEAGKGSIFLDEVGEMSLSTQAKLLRVLQEQEIVRVGGTKPIRIQVRVIAATNADLHQSITNKTFREDLYYRLNKLPIRIPPLRERLDDLPKLALNLVEKINQDYGRNIQTISSLVLAQFQEYDWPGNVRELENVLARAMIYMTLGDTEIQGIDLPAEKQKNTVKKIELVENEQLTLDHYLASKEKEHILKTLAQVNGVKTDAAKRLGISIRSLYYKLDKHLIE</sequence>
<dbReference type="InterPro" id="IPR002197">
    <property type="entry name" value="HTH_Fis"/>
</dbReference>
<dbReference type="PANTHER" id="PTHR32071">
    <property type="entry name" value="TRANSCRIPTIONAL REGULATORY PROTEIN"/>
    <property type="match status" value="1"/>
</dbReference>
<evidence type="ECO:0000313" key="8">
    <source>
        <dbReference type="Proteomes" id="UP001179280"/>
    </source>
</evidence>
<keyword evidence="1" id="KW-0547">Nucleotide-binding</keyword>
<dbReference type="Gene3D" id="3.30.450.20">
    <property type="entry name" value="PAS domain"/>
    <property type="match status" value="2"/>
</dbReference>
<keyword evidence="2" id="KW-0067">ATP-binding</keyword>
<dbReference type="Pfam" id="PF00158">
    <property type="entry name" value="Sigma54_activat"/>
    <property type="match status" value="1"/>
</dbReference>
<dbReference type="InterPro" id="IPR035965">
    <property type="entry name" value="PAS-like_dom_sf"/>
</dbReference>
<dbReference type="Pfam" id="PF08448">
    <property type="entry name" value="PAS_4"/>
    <property type="match status" value="1"/>
</dbReference>
<dbReference type="Pfam" id="PF02954">
    <property type="entry name" value="HTH_8"/>
    <property type="match status" value="1"/>
</dbReference>
<dbReference type="Pfam" id="PF25601">
    <property type="entry name" value="AAA_lid_14"/>
    <property type="match status" value="1"/>
</dbReference>
<comment type="caution">
    <text evidence="7">The sequence shown here is derived from an EMBL/GenBank/DDBJ whole genome shotgun (WGS) entry which is preliminary data.</text>
</comment>
<evidence type="ECO:0000256" key="1">
    <source>
        <dbReference type="ARBA" id="ARBA00022741"/>
    </source>
</evidence>
<evidence type="ECO:0000313" key="7">
    <source>
        <dbReference type="EMBL" id="MBM7840287.1"/>
    </source>
</evidence>
<dbReference type="SUPFAM" id="SSF55785">
    <property type="entry name" value="PYP-like sensor domain (PAS domain)"/>
    <property type="match status" value="2"/>
</dbReference>
<dbReference type="CDD" id="cd00130">
    <property type="entry name" value="PAS"/>
    <property type="match status" value="1"/>
</dbReference>
<protein>
    <submittedName>
        <fullName evidence="7">PAS domain S-box-containing protein</fullName>
    </submittedName>
</protein>
<dbReference type="InterPro" id="IPR000014">
    <property type="entry name" value="PAS"/>
</dbReference>
<dbReference type="CDD" id="cd00009">
    <property type="entry name" value="AAA"/>
    <property type="match status" value="1"/>
</dbReference>
<dbReference type="PROSITE" id="PS50112">
    <property type="entry name" value="PAS"/>
    <property type="match status" value="1"/>
</dbReference>
<dbReference type="PANTHER" id="PTHR32071:SF121">
    <property type="entry name" value="SIGMA L-DEPENDENT TRANSCRIPTIONAL REGULATOR YQIR-RELATED"/>
    <property type="match status" value="1"/>
</dbReference>
<evidence type="ECO:0000256" key="2">
    <source>
        <dbReference type="ARBA" id="ARBA00022840"/>
    </source>
</evidence>
<feature type="domain" description="PAS" evidence="6">
    <location>
        <begin position="209"/>
        <end position="260"/>
    </location>
</feature>
<dbReference type="InterPro" id="IPR027417">
    <property type="entry name" value="P-loop_NTPase"/>
</dbReference>
<dbReference type="Gene3D" id="1.10.10.60">
    <property type="entry name" value="Homeodomain-like"/>
    <property type="match status" value="1"/>
</dbReference>
<dbReference type="Gene3D" id="3.40.50.300">
    <property type="entry name" value="P-loop containing nucleotide triphosphate hydrolases"/>
    <property type="match status" value="1"/>
</dbReference>
<gene>
    <name evidence="7" type="ORF">JOC54_003568</name>
</gene>
<dbReference type="SUPFAM" id="SSF46689">
    <property type="entry name" value="Homeodomain-like"/>
    <property type="match status" value="1"/>
</dbReference>
<keyword evidence="4" id="KW-0804">Transcription</keyword>
<dbReference type="SMART" id="SM00091">
    <property type="entry name" value="PAS"/>
    <property type="match status" value="2"/>
</dbReference>
<dbReference type="PROSITE" id="PS00675">
    <property type="entry name" value="SIGMA54_INTERACT_1"/>
    <property type="match status" value="1"/>
</dbReference>
<dbReference type="InterPro" id="IPR013656">
    <property type="entry name" value="PAS_4"/>
</dbReference>
<organism evidence="7 8">
    <name type="scientific">Shouchella xiaoxiensis</name>
    <dbReference type="NCBI Taxonomy" id="766895"/>
    <lineage>
        <taxon>Bacteria</taxon>
        <taxon>Bacillati</taxon>
        <taxon>Bacillota</taxon>
        <taxon>Bacilli</taxon>
        <taxon>Bacillales</taxon>
        <taxon>Bacillaceae</taxon>
        <taxon>Shouchella</taxon>
    </lineage>
</organism>
<dbReference type="Proteomes" id="UP001179280">
    <property type="component" value="Unassembled WGS sequence"/>
</dbReference>
<dbReference type="InterPro" id="IPR009057">
    <property type="entry name" value="Homeodomain-like_sf"/>
</dbReference>